<dbReference type="InterPro" id="IPR036691">
    <property type="entry name" value="Endo/exonu/phosph_ase_sf"/>
</dbReference>
<dbReference type="Gene3D" id="3.60.10.10">
    <property type="entry name" value="Endonuclease/exonuclease/phosphatase"/>
    <property type="match status" value="1"/>
</dbReference>
<accession>A0ABP8VQX0</accession>
<protein>
    <recommendedName>
        <fullName evidence="1">Endonuclease/exonuclease/phosphatase domain-containing protein</fullName>
    </recommendedName>
</protein>
<keyword evidence="3" id="KW-1185">Reference proteome</keyword>
<dbReference type="InterPro" id="IPR005135">
    <property type="entry name" value="Endo/exonuclease/phosphatase"/>
</dbReference>
<organism evidence="2 3">
    <name type="scientific">Frondihabitans cladoniiphilus</name>
    <dbReference type="NCBI Taxonomy" id="715785"/>
    <lineage>
        <taxon>Bacteria</taxon>
        <taxon>Bacillati</taxon>
        <taxon>Actinomycetota</taxon>
        <taxon>Actinomycetes</taxon>
        <taxon>Micrococcales</taxon>
        <taxon>Microbacteriaceae</taxon>
        <taxon>Frondihabitans</taxon>
    </lineage>
</organism>
<feature type="domain" description="Endonuclease/exonuclease/phosphatase" evidence="1">
    <location>
        <begin position="24"/>
        <end position="232"/>
    </location>
</feature>
<sequence length="256" mass="27689">MNDIAPAIEPGDAHPAVDAPFTVMSYNLWKNAALGDLPRLVDENPVDILCLQEARTGTLPHSIGHLTLTALTANDKLGLAVYARASRFRVEATRTFRLMPSMHDRLRSSTPERLIAARLIDEVSGASMVVASFHASPLTALNRLRRRQIDAAHALLQEFGEAMPTLMIGDFNYPWFARRLGERLSRTGFTLSRGAASTYHRFPIRRGVFDLVTSTGLGLGPIRTLAQSLSDHLPIVVTAACLASAASAAAATVPPV</sequence>
<reference evidence="3" key="1">
    <citation type="journal article" date="2019" name="Int. J. Syst. Evol. Microbiol.">
        <title>The Global Catalogue of Microorganisms (GCM) 10K type strain sequencing project: providing services to taxonomists for standard genome sequencing and annotation.</title>
        <authorList>
            <consortium name="The Broad Institute Genomics Platform"/>
            <consortium name="The Broad Institute Genome Sequencing Center for Infectious Disease"/>
            <person name="Wu L."/>
            <person name="Ma J."/>
        </authorList>
    </citation>
    <scope>NUCLEOTIDE SEQUENCE [LARGE SCALE GENOMIC DNA]</scope>
    <source>
        <strain evidence="3">JCM 18956</strain>
    </source>
</reference>
<evidence type="ECO:0000313" key="3">
    <source>
        <dbReference type="Proteomes" id="UP001501295"/>
    </source>
</evidence>
<dbReference type="RefSeq" id="WP_345373706.1">
    <property type="nucleotide sequence ID" value="NZ_BAABLM010000001.1"/>
</dbReference>
<dbReference type="Pfam" id="PF03372">
    <property type="entry name" value="Exo_endo_phos"/>
    <property type="match status" value="1"/>
</dbReference>
<dbReference type="Proteomes" id="UP001501295">
    <property type="component" value="Unassembled WGS sequence"/>
</dbReference>
<comment type="caution">
    <text evidence="2">The sequence shown here is derived from an EMBL/GenBank/DDBJ whole genome shotgun (WGS) entry which is preliminary data.</text>
</comment>
<dbReference type="SUPFAM" id="SSF56219">
    <property type="entry name" value="DNase I-like"/>
    <property type="match status" value="1"/>
</dbReference>
<evidence type="ECO:0000259" key="1">
    <source>
        <dbReference type="Pfam" id="PF03372"/>
    </source>
</evidence>
<evidence type="ECO:0000313" key="2">
    <source>
        <dbReference type="EMBL" id="GAA4668558.1"/>
    </source>
</evidence>
<gene>
    <name evidence="2" type="ORF">GCM10025780_09220</name>
</gene>
<dbReference type="EMBL" id="BAABLM010000001">
    <property type="protein sequence ID" value="GAA4668558.1"/>
    <property type="molecule type" value="Genomic_DNA"/>
</dbReference>
<proteinExistence type="predicted"/>
<name>A0ABP8VQX0_9MICO</name>